<organism evidence="3 4">
    <name type="scientific">Stygiobacter electus</name>
    <dbReference type="NCBI Taxonomy" id="3032292"/>
    <lineage>
        <taxon>Bacteria</taxon>
        <taxon>Pseudomonadati</taxon>
        <taxon>Ignavibacteriota</taxon>
        <taxon>Ignavibacteria</taxon>
        <taxon>Ignavibacteriales</taxon>
        <taxon>Melioribacteraceae</taxon>
        <taxon>Stygiobacter</taxon>
    </lineage>
</organism>
<dbReference type="RefSeq" id="WP_321535362.1">
    <property type="nucleotide sequence ID" value="NZ_JARGDL010000005.1"/>
</dbReference>
<dbReference type="Gene3D" id="2.20.25.110">
    <property type="entry name" value="S-adenosyl-L-methionine-dependent methyltransferases"/>
    <property type="match status" value="1"/>
</dbReference>
<dbReference type="Gene3D" id="3.40.50.150">
    <property type="entry name" value="Vaccinia Virus protein VP39"/>
    <property type="match status" value="1"/>
</dbReference>
<name>A0AAE3TC71_9BACT</name>
<evidence type="ECO:0000259" key="2">
    <source>
        <dbReference type="Pfam" id="PF13649"/>
    </source>
</evidence>
<evidence type="ECO:0000313" key="3">
    <source>
        <dbReference type="EMBL" id="MDF1611595.1"/>
    </source>
</evidence>
<protein>
    <submittedName>
        <fullName evidence="3">Class I SAM-dependent methyltransferase</fullName>
    </submittedName>
</protein>
<dbReference type="InterPro" id="IPR041698">
    <property type="entry name" value="Methyltransf_25"/>
</dbReference>
<gene>
    <name evidence="3" type="ORF">P0M35_05505</name>
</gene>
<keyword evidence="4" id="KW-1185">Reference proteome</keyword>
<dbReference type="InterPro" id="IPR029063">
    <property type="entry name" value="SAM-dependent_MTases_sf"/>
</dbReference>
<evidence type="ECO:0000256" key="1">
    <source>
        <dbReference type="ARBA" id="ARBA00022679"/>
    </source>
</evidence>
<proteinExistence type="predicted"/>
<dbReference type="PANTHER" id="PTHR43861">
    <property type="entry name" value="TRANS-ACONITATE 2-METHYLTRANSFERASE-RELATED"/>
    <property type="match status" value="1"/>
</dbReference>
<accession>A0AAE3TC71</accession>
<dbReference type="SUPFAM" id="SSF53335">
    <property type="entry name" value="S-adenosyl-L-methionine-dependent methyltransferases"/>
    <property type="match status" value="1"/>
</dbReference>
<keyword evidence="1" id="KW-0808">Transferase</keyword>
<evidence type="ECO:0000313" key="4">
    <source>
        <dbReference type="Proteomes" id="UP001221302"/>
    </source>
</evidence>
<dbReference type="GO" id="GO:0032259">
    <property type="term" value="P:methylation"/>
    <property type="evidence" value="ECO:0007669"/>
    <property type="project" value="UniProtKB-KW"/>
</dbReference>
<dbReference type="Pfam" id="PF13649">
    <property type="entry name" value="Methyltransf_25"/>
    <property type="match status" value="1"/>
</dbReference>
<sequence length="251" mass="28919">MSGLLENKKFYDEASSFYDEMIEFEKNLEKRKTSLKNIIMKTGFVADLGCGTGLDSIALALNGNTVFAVDASSKMIEAAKLNAQNFSADVTFLKSTIQNIPEQYNSKFDFVVSLGNSLANIEGSTIYSTIQRIYDLICNNGYALIHILNYHLILEKQERIVSIKQDKNFWYVRFYDFINGQINFNILKFDKENPFNKQLLTTQIYGYKFDLLAKVFESVGFKEVKFWSDLEKNKFNVTSSKDLFIYARKLE</sequence>
<dbReference type="AlphaFoldDB" id="A0AAE3TC71"/>
<reference evidence="3" key="1">
    <citation type="submission" date="2023-03" db="EMBL/GenBank/DDBJ databases">
        <title>Stygiobacter electus gen. nov., sp. nov., facultatively anaerobic thermotolerant bacterium of the class Ignavibacteria from a well of Yessentuki mineral water deposit.</title>
        <authorList>
            <person name="Podosokorskaya O.A."/>
            <person name="Elcheninov A.G."/>
            <person name="Petrova N.F."/>
            <person name="Zavarzina D.G."/>
            <person name="Kublanov I.V."/>
            <person name="Merkel A.Y."/>
        </authorList>
    </citation>
    <scope>NUCLEOTIDE SEQUENCE</scope>
    <source>
        <strain evidence="3">09-Me</strain>
    </source>
</reference>
<comment type="caution">
    <text evidence="3">The sequence shown here is derived from an EMBL/GenBank/DDBJ whole genome shotgun (WGS) entry which is preliminary data.</text>
</comment>
<dbReference type="CDD" id="cd02440">
    <property type="entry name" value="AdoMet_MTases"/>
    <property type="match status" value="1"/>
</dbReference>
<dbReference type="GO" id="GO:0008168">
    <property type="term" value="F:methyltransferase activity"/>
    <property type="evidence" value="ECO:0007669"/>
    <property type="project" value="UniProtKB-KW"/>
</dbReference>
<dbReference type="EMBL" id="JARGDL010000005">
    <property type="protein sequence ID" value="MDF1611595.1"/>
    <property type="molecule type" value="Genomic_DNA"/>
</dbReference>
<feature type="domain" description="Methyltransferase" evidence="2">
    <location>
        <begin position="45"/>
        <end position="141"/>
    </location>
</feature>
<keyword evidence="3" id="KW-0489">Methyltransferase</keyword>
<dbReference type="Proteomes" id="UP001221302">
    <property type="component" value="Unassembled WGS sequence"/>
</dbReference>
<dbReference type="PANTHER" id="PTHR43861:SF3">
    <property type="entry name" value="PUTATIVE (AFU_ORTHOLOGUE AFUA_2G14390)-RELATED"/>
    <property type="match status" value="1"/>
</dbReference>